<reference evidence="2 3" key="1">
    <citation type="journal article" date="2013" name="Genome Announc.">
        <title>Genome Sequence of the Polycyclic Aromatic Hydrocarbon-Degrading Bacterium Strain Marinobacter nanhaiticus D15-8WT.</title>
        <authorList>
            <person name="Cui Z."/>
            <person name="Gao W."/>
            <person name="Li Q."/>
            <person name="Xu G."/>
            <person name="Zheng L."/>
        </authorList>
    </citation>
    <scope>NUCLEOTIDE SEQUENCE [LARGE SCALE GENOMIC DNA]</scope>
    <source>
        <strain evidence="2 3">D15-8W</strain>
    </source>
</reference>
<dbReference type="AlphaFoldDB" id="N6WU50"/>
<dbReference type="EMBL" id="APLQ01000011">
    <property type="protein sequence ID" value="ENO15066.2"/>
    <property type="molecule type" value="Genomic_DNA"/>
</dbReference>
<dbReference type="STRING" id="626887.J057_06946"/>
<dbReference type="NCBIfam" id="TIGR03950">
    <property type="entry name" value="sidero_Fe_reduc"/>
    <property type="match status" value="1"/>
</dbReference>
<keyword evidence="3" id="KW-1185">Reference proteome</keyword>
<proteinExistence type="predicted"/>
<dbReference type="eggNOG" id="ENOG5032RM3">
    <property type="taxonomic scope" value="Bacteria"/>
</dbReference>
<evidence type="ECO:0000259" key="1">
    <source>
        <dbReference type="Pfam" id="PF11575"/>
    </source>
</evidence>
<comment type="caution">
    <text evidence="2">The sequence shown here is derived from an EMBL/GenBank/DDBJ whole genome shotgun (WGS) entry which is preliminary data.</text>
</comment>
<dbReference type="InterPro" id="IPR024726">
    <property type="entry name" value="FhuF_C"/>
</dbReference>
<dbReference type="GO" id="GO:0051537">
    <property type="term" value="F:2 iron, 2 sulfur cluster binding"/>
    <property type="evidence" value="ECO:0007669"/>
    <property type="project" value="InterPro"/>
</dbReference>
<dbReference type="HOGENOM" id="CLU_097420_0_0_6"/>
<dbReference type="Pfam" id="PF11575">
    <property type="entry name" value="FhuF_C"/>
    <property type="match status" value="1"/>
</dbReference>
<dbReference type="OrthoDB" id="7942745at2"/>
<dbReference type="InterPro" id="IPR023998">
    <property type="entry name" value="FCR-like"/>
</dbReference>
<evidence type="ECO:0000313" key="2">
    <source>
        <dbReference type="EMBL" id="ENO15066.2"/>
    </source>
</evidence>
<accession>N6WU50</accession>
<dbReference type="Proteomes" id="UP000013165">
    <property type="component" value="Unassembled WGS sequence"/>
</dbReference>
<name>N6WU50_9GAMM</name>
<dbReference type="RefSeq" id="WP_081614540.1">
    <property type="nucleotide sequence ID" value="NZ_AP028878.1"/>
</dbReference>
<evidence type="ECO:0000313" key="3">
    <source>
        <dbReference type="Proteomes" id="UP000013165"/>
    </source>
</evidence>
<protein>
    <submittedName>
        <fullName evidence="2">Siderophore ferric iron reductase</fullName>
    </submittedName>
</protein>
<organism evidence="2 3">
    <name type="scientific">Marinobacter nanhaiticus D15-8W</name>
    <dbReference type="NCBI Taxonomy" id="626887"/>
    <lineage>
        <taxon>Bacteria</taxon>
        <taxon>Pseudomonadati</taxon>
        <taxon>Pseudomonadota</taxon>
        <taxon>Gammaproteobacteria</taxon>
        <taxon>Pseudomonadales</taxon>
        <taxon>Marinobacteraceae</taxon>
        <taxon>Marinobacter</taxon>
    </lineage>
</organism>
<gene>
    <name evidence="2" type="ORF">J057_06946</name>
</gene>
<sequence>MPIRRARRLAILTDPSHTMAHPQSTDLDRFFALSSSVLPALAGECSSCDDGCIRAGRDNQAIIQTLYDNLSIASPEAGMPYWSVRCWSLMVWQPVVLTLIGVHGAGQLPPLEELRQKVGREMVAGFRLPQGRWEGGNQAELIQRGGEALRWLVDALLAELQQITRIKPLTARRLVADSLMAGVGRLGGLLPEVSRGDQLALADAWLAATGLENQSALKPVCLPDGTESLVLDRKACCMHYRRHDGDLCASCPKQKDAVRFERMKQELIDDA</sequence>
<dbReference type="PATRIC" id="fig|626887.3.peg.1377"/>
<feature type="domain" description="Ferric siderophore reductase C-terminal" evidence="1">
    <location>
        <begin position="233"/>
        <end position="253"/>
    </location>
</feature>